<dbReference type="EMBL" id="CAJVPT010003072">
    <property type="protein sequence ID" value="CAG8491348.1"/>
    <property type="molecule type" value="Genomic_DNA"/>
</dbReference>
<name>A0ACA9KSX5_9GLOM</name>
<reference evidence="1" key="1">
    <citation type="submission" date="2021-06" db="EMBL/GenBank/DDBJ databases">
        <authorList>
            <person name="Kallberg Y."/>
            <person name="Tangrot J."/>
            <person name="Rosling A."/>
        </authorList>
    </citation>
    <scope>NUCLEOTIDE SEQUENCE</scope>
    <source>
        <strain evidence="1">CL356</strain>
    </source>
</reference>
<evidence type="ECO:0000313" key="1">
    <source>
        <dbReference type="EMBL" id="CAG8491348.1"/>
    </source>
</evidence>
<sequence length="53" mass="5908">MLHRKNWKYVNGQIKNSLGARSAYLGNTEFHRTRRTAGLGHANSLINLIGLAS</sequence>
<dbReference type="Proteomes" id="UP000789525">
    <property type="component" value="Unassembled WGS sequence"/>
</dbReference>
<comment type="caution">
    <text evidence="1">The sequence shown here is derived from an EMBL/GenBank/DDBJ whole genome shotgun (WGS) entry which is preliminary data.</text>
</comment>
<protein>
    <submittedName>
        <fullName evidence="1">3194_t:CDS:1</fullName>
    </submittedName>
</protein>
<proteinExistence type="predicted"/>
<keyword evidence="2" id="KW-1185">Reference proteome</keyword>
<gene>
    <name evidence="1" type="ORF">ACOLOM_LOCUS2391</name>
</gene>
<evidence type="ECO:0000313" key="2">
    <source>
        <dbReference type="Proteomes" id="UP000789525"/>
    </source>
</evidence>
<organism evidence="1 2">
    <name type="scientific">Acaulospora colombiana</name>
    <dbReference type="NCBI Taxonomy" id="27376"/>
    <lineage>
        <taxon>Eukaryota</taxon>
        <taxon>Fungi</taxon>
        <taxon>Fungi incertae sedis</taxon>
        <taxon>Mucoromycota</taxon>
        <taxon>Glomeromycotina</taxon>
        <taxon>Glomeromycetes</taxon>
        <taxon>Diversisporales</taxon>
        <taxon>Acaulosporaceae</taxon>
        <taxon>Acaulospora</taxon>
    </lineage>
</organism>
<accession>A0ACA9KSX5</accession>